<dbReference type="GO" id="GO:0000981">
    <property type="term" value="F:DNA-binding transcription factor activity, RNA polymerase II-specific"/>
    <property type="evidence" value="ECO:0007669"/>
    <property type="project" value="TreeGrafter"/>
</dbReference>
<dbReference type="GO" id="GO:0005634">
    <property type="term" value="C:nucleus"/>
    <property type="evidence" value="ECO:0007669"/>
    <property type="project" value="UniProtKB-SubCell"/>
</dbReference>
<dbReference type="SUPFAM" id="SSF54171">
    <property type="entry name" value="DNA-binding domain"/>
    <property type="match status" value="1"/>
</dbReference>
<feature type="domain" description="AP2/ERF" evidence="13">
    <location>
        <begin position="447"/>
        <end position="512"/>
    </location>
</feature>
<dbReference type="SMART" id="SM00184">
    <property type="entry name" value="RING"/>
    <property type="match status" value="1"/>
</dbReference>
<name>A0A8J2SHH3_9STRA</name>
<dbReference type="PROSITE" id="PS51032">
    <property type="entry name" value="AP2_ERF"/>
    <property type="match status" value="1"/>
</dbReference>
<sequence>MRRKMAEGSRELQMWLGANVSEAYRAPVSAVADTLEDLRCSDLDELESLLALNSWPVLTRRRFVDAWRELKGEGAAPAPMAVDTPEPVAEPVVESAPEPRSEPAPVPEPAANMNAPPRRRAHAPARVNDSSGRYLCPAGCGRSFAHGPAAVSHGKSCGKLPPAAKRQRAESESDDAAAEPSRWLRGGSRPKLEKPETYKCGGCDRAFTTLSGRSNHHRYCEAGRAFAAAEAAARALAASDDDIASSASPTPTPPSSDSPRAVSQKRFPCPAGCDRFFTHAPAAVQHGKTCAAKQKAARERAFAQEASPPAPFTSPPETPLADAEARDLPLAAQSPPPTAVTASPPSPPSLTADPPTGTCLCATYRASRVAPKVVPVAPPTLAPAPSVAEIRAAYRREQAARRPAKPVVPPAPPSPVAWPAPSPPPTAVTASPPSPPTLTADPPMGATYRASRFAGCCWDARIRRWRANIQVKGYRIPLGDFEDEADAARAYDAARTKWKALMKSARVPLNFPDEAPSTMTLAALPPLPASLREEVPPPPRRQNPPAAMTRATTRGVSRAVNAAVMREITSLCHEMTEAVDLLVSPHLARQEIRALCRSMTEEVDERVAAARPASVAPPVSRIVSRIVITRWDAEEEAELRELVEEHRPESSEDWRKIVELHGNGRSTSAVKNKWKELTADAIQEDECSDLSVSVTGKRWGAEEQDELRELVEEHHPTGSNEWRQIAELLGTSRSARDVEDKWDELAADAHIQDEFSDLSSSQLQKAMRARRIGRGSHDLPIDFRRKLRAFEAKRPRSETESDDDDAPTEPDAAAAPEPDDAAADALRPAAGTPVPDESADDEAAAVGRVVGWRASLGRNSRVWALFEPDVWWGGTVVGIRGVEDKRMCSIIFDDGIPQTFYARDVWSSPPAGGKVGAQGPNAQARTAVTRALSAKATTPVRPKPRKRPKRGFYAAYAESSEPAPRPAPRRKKKPVAPSGNCPICYDRFTVDATVFECSHAMCASCSDSYAKSEVERSMSRRSGVSVTCPLCRAPSKVVLPEEMHTSLSLGPTKRRRRSSDE</sequence>
<feature type="compositionally biased region" description="Low complexity" evidence="10">
    <location>
        <begin position="85"/>
        <end position="98"/>
    </location>
</feature>
<evidence type="ECO:0000259" key="13">
    <source>
        <dbReference type="PROSITE" id="PS51032"/>
    </source>
</evidence>
<comment type="subcellular location">
    <subcellularLocation>
        <location evidence="1">Nucleus</location>
    </subcellularLocation>
</comment>
<dbReference type="InterPro" id="IPR051651">
    <property type="entry name" value="DMTF1_DNA-bind_reg"/>
</dbReference>
<keyword evidence="8" id="KW-0539">Nucleus</keyword>
<feature type="compositionally biased region" description="Basic residues" evidence="10">
    <location>
        <begin position="1052"/>
        <end position="1061"/>
    </location>
</feature>
<dbReference type="PANTHER" id="PTHR46380">
    <property type="entry name" value="CYCLIN-D-BINDING MYB-LIKE TRANSCRIPTION FACTOR 1"/>
    <property type="match status" value="1"/>
</dbReference>
<evidence type="ECO:0000256" key="9">
    <source>
        <dbReference type="PROSITE-ProRule" id="PRU00175"/>
    </source>
</evidence>
<dbReference type="InterPro" id="IPR016177">
    <property type="entry name" value="DNA-bd_dom_sf"/>
</dbReference>
<comment type="caution">
    <text evidence="15">The sequence shown here is derived from an EMBL/GenBank/DDBJ whole genome shotgun (WGS) entry which is preliminary data.</text>
</comment>
<feature type="compositionally biased region" description="Low complexity" evidence="10">
    <location>
        <begin position="240"/>
        <end position="249"/>
    </location>
</feature>
<keyword evidence="6" id="KW-0238">DNA-binding</keyword>
<feature type="compositionally biased region" description="Low complexity" evidence="10">
    <location>
        <begin position="953"/>
        <end position="962"/>
    </location>
</feature>
<dbReference type="EMBL" id="CAKKNE010000002">
    <property type="protein sequence ID" value="CAH0367902.1"/>
    <property type="molecule type" value="Genomic_DNA"/>
</dbReference>
<dbReference type="InterPro" id="IPR027370">
    <property type="entry name" value="Znf-RING_euk"/>
</dbReference>
<dbReference type="InterPro" id="IPR001841">
    <property type="entry name" value="Znf_RING"/>
</dbReference>
<keyword evidence="4" id="KW-0862">Zinc</keyword>
<evidence type="ECO:0000256" key="1">
    <source>
        <dbReference type="ARBA" id="ARBA00004123"/>
    </source>
</evidence>
<feature type="compositionally biased region" description="Pro residues" evidence="10">
    <location>
        <begin position="334"/>
        <end position="348"/>
    </location>
</feature>
<feature type="region of interest" description="Disordered" evidence="10">
    <location>
        <begin position="932"/>
        <end position="977"/>
    </location>
</feature>
<dbReference type="Pfam" id="PF13921">
    <property type="entry name" value="Myb_DNA-bind_6"/>
    <property type="match status" value="2"/>
</dbReference>
<evidence type="ECO:0000256" key="10">
    <source>
        <dbReference type="SAM" id="MobiDB-lite"/>
    </source>
</evidence>
<evidence type="ECO:0000313" key="15">
    <source>
        <dbReference type="EMBL" id="CAH0367902.1"/>
    </source>
</evidence>
<dbReference type="AlphaFoldDB" id="A0A8J2SHH3"/>
<dbReference type="OrthoDB" id="250836at2759"/>
<gene>
    <name evidence="15" type="ORF">PECAL_2P09450</name>
</gene>
<dbReference type="InterPro" id="IPR017930">
    <property type="entry name" value="Myb_dom"/>
</dbReference>
<dbReference type="PROSITE" id="PS50089">
    <property type="entry name" value="ZF_RING_2"/>
    <property type="match status" value="1"/>
</dbReference>
<evidence type="ECO:0000256" key="8">
    <source>
        <dbReference type="ARBA" id="ARBA00023242"/>
    </source>
</evidence>
<feature type="compositionally biased region" description="Basic and acidic residues" evidence="10">
    <location>
        <begin position="790"/>
        <end position="799"/>
    </location>
</feature>
<dbReference type="Gene3D" id="3.30.40.10">
    <property type="entry name" value="Zinc/RING finger domain, C3HC4 (zinc finger)"/>
    <property type="match status" value="1"/>
</dbReference>
<dbReference type="CDD" id="cd00167">
    <property type="entry name" value="SANT"/>
    <property type="match status" value="1"/>
</dbReference>
<feature type="domain" description="RING-type" evidence="11">
    <location>
        <begin position="981"/>
        <end position="1032"/>
    </location>
</feature>
<keyword evidence="5" id="KW-0805">Transcription regulation</keyword>
<protein>
    <submittedName>
        <fullName evidence="15">Uncharacterized protein</fullName>
    </submittedName>
</protein>
<feature type="domain" description="Myb-like" evidence="12">
    <location>
        <begin position="691"/>
        <end position="746"/>
    </location>
</feature>
<dbReference type="Gene3D" id="3.30.730.10">
    <property type="entry name" value="AP2/ERF domain"/>
    <property type="match status" value="1"/>
</dbReference>
<dbReference type="InterPro" id="IPR013083">
    <property type="entry name" value="Znf_RING/FYVE/PHD"/>
</dbReference>
<dbReference type="SUPFAM" id="SSF57850">
    <property type="entry name" value="RING/U-box"/>
    <property type="match status" value="1"/>
</dbReference>
<evidence type="ECO:0000256" key="4">
    <source>
        <dbReference type="ARBA" id="ARBA00022833"/>
    </source>
</evidence>
<feature type="region of interest" description="Disordered" evidence="10">
    <location>
        <begin position="790"/>
        <end position="821"/>
    </location>
</feature>
<organism evidence="15 16">
    <name type="scientific">Pelagomonas calceolata</name>
    <dbReference type="NCBI Taxonomy" id="35677"/>
    <lineage>
        <taxon>Eukaryota</taxon>
        <taxon>Sar</taxon>
        <taxon>Stramenopiles</taxon>
        <taxon>Ochrophyta</taxon>
        <taxon>Pelagophyceae</taxon>
        <taxon>Pelagomonadales</taxon>
        <taxon>Pelagomonadaceae</taxon>
        <taxon>Pelagomonas</taxon>
    </lineage>
</organism>
<dbReference type="InterPro" id="IPR009057">
    <property type="entry name" value="Homeodomain-like_sf"/>
</dbReference>
<evidence type="ECO:0000256" key="6">
    <source>
        <dbReference type="ARBA" id="ARBA00023125"/>
    </source>
</evidence>
<feature type="domain" description="HTH myb-type" evidence="14">
    <location>
        <begin position="625"/>
        <end position="682"/>
    </location>
</feature>
<dbReference type="Gene3D" id="1.10.10.60">
    <property type="entry name" value="Homeodomain-like"/>
    <property type="match status" value="2"/>
</dbReference>
<dbReference type="Proteomes" id="UP000789595">
    <property type="component" value="Unassembled WGS sequence"/>
</dbReference>
<dbReference type="InterPro" id="IPR001005">
    <property type="entry name" value="SANT/Myb"/>
</dbReference>
<reference evidence="15" key="1">
    <citation type="submission" date="2021-11" db="EMBL/GenBank/DDBJ databases">
        <authorList>
            <consortium name="Genoscope - CEA"/>
            <person name="William W."/>
        </authorList>
    </citation>
    <scope>NUCLEOTIDE SEQUENCE</scope>
</reference>
<accession>A0A8J2SHH3</accession>
<feature type="region of interest" description="Disordered" evidence="10">
    <location>
        <begin position="299"/>
        <end position="354"/>
    </location>
</feature>
<feature type="region of interest" description="Disordered" evidence="10">
    <location>
        <begin position="151"/>
        <end position="192"/>
    </location>
</feature>
<feature type="domain" description="HTH myb-type" evidence="14">
    <location>
        <begin position="691"/>
        <end position="750"/>
    </location>
</feature>
<feature type="domain" description="Myb-like" evidence="12">
    <location>
        <begin position="630"/>
        <end position="678"/>
    </location>
</feature>
<dbReference type="InterPro" id="IPR036955">
    <property type="entry name" value="AP2/ERF_dom_sf"/>
</dbReference>
<dbReference type="Pfam" id="PF13445">
    <property type="entry name" value="zf-RING_UBOX"/>
    <property type="match status" value="1"/>
</dbReference>
<evidence type="ECO:0000313" key="16">
    <source>
        <dbReference type="Proteomes" id="UP000789595"/>
    </source>
</evidence>
<keyword evidence="16" id="KW-1185">Reference proteome</keyword>
<evidence type="ECO:0000256" key="7">
    <source>
        <dbReference type="ARBA" id="ARBA00023163"/>
    </source>
</evidence>
<feature type="compositionally biased region" description="Pro residues" evidence="10">
    <location>
        <begin position="308"/>
        <end position="318"/>
    </location>
</feature>
<dbReference type="PANTHER" id="PTHR46380:SF2">
    <property type="entry name" value="CYCLIN-D-BINDING MYB-LIKE TRANSCRIPTION FACTOR 1"/>
    <property type="match status" value="1"/>
</dbReference>
<dbReference type="SUPFAM" id="SSF46689">
    <property type="entry name" value="Homeodomain-like"/>
    <property type="match status" value="2"/>
</dbReference>
<feature type="region of interest" description="Disordered" evidence="10">
    <location>
        <begin position="75"/>
        <end position="128"/>
    </location>
</feature>
<evidence type="ECO:0000259" key="14">
    <source>
        <dbReference type="PROSITE" id="PS51294"/>
    </source>
</evidence>
<evidence type="ECO:0000256" key="3">
    <source>
        <dbReference type="ARBA" id="ARBA00022771"/>
    </source>
</evidence>
<keyword evidence="2" id="KW-0479">Metal-binding</keyword>
<evidence type="ECO:0000259" key="11">
    <source>
        <dbReference type="PROSITE" id="PS50089"/>
    </source>
</evidence>
<dbReference type="SMART" id="SM00717">
    <property type="entry name" value="SANT"/>
    <property type="match status" value="2"/>
</dbReference>
<keyword evidence="3 9" id="KW-0863">Zinc-finger</keyword>
<feature type="region of interest" description="Disordered" evidence="10">
    <location>
        <begin position="1042"/>
        <end position="1061"/>
    </location>
</feature>
<dbReference type="GO" id="GO:0000978">
    <property type="term" value="F:RNA polymerase II cis-regulatory region sequence-specific DNA binding"/>
    <property type="evidence" value="ECO:0007669"/>
    <property type="project" value="TreeGrafter"/>
</dbReference>
<evidence type="ECO:0000256" key="5">
    <source>
        <dbReference type="ARBA" id="ARBA00023015"/>
    </source>
</evidence>
<feature type="region of interest" description="Disordered" evidence="10">
    <location>
        <begin position="400"/>
        <end position="435"/>
    </location>
</feature>
<feature type="region of interest" description="Disordered" evidence="10">
    <location>
        <begin position="240"/>
        <end position="264"/>
    </location>
</feature>
<evidence type="ECO:0000256" key="2">
    <source>
        <dbReference type="ARBA" id="ARBA00022723"/>
    </source>
</evidence>
<proteinExistence type="predicted"/>
<dbReference type="GO" id="GO:0008270">
    <property type="term" value="F:zinc ion binding"/>
    <property type="evidence" value="ECO:0007669"/>
    <property type="project" value="UniProtKB-KW"/>
</dbReference>
<dbReference type="InterPro" id="IPR001471">
    <property type="entry name" value="AP2/ERF_dom"/>
</dbReference>
<feature type="compositionally biased region" description="Pro residues" evidence="10">
    <location>
        <begin position="406"/>
        <end position="435"/>
    </location>
</feature>
<dbReference type="PROSITE" id="PS51294">
    <property type="entry name" value="HTH_MYB"/>
    <property type="match status" value="2"/>
</dbReference>
<evidence type="ECO:0000259" key="12">
    <source>
        <dbReference type="PROSITE" id="PS50090"/>
    </source>
</evidence>
<dbReference type="PROSITE" id="PS50090">
    <property type="entry name" value="MYB_LIKE"/>
    <property type="match status" value="2"/>
</dbReference>
<keyword evidence="7" id="KW-0804">Transcription</keyword>